<sequence>MTNESFENVKSQIGYCGIWCGSCVAGNGALREMTGRFADVIGDYGLEEWVPPCFDFKEFSKGLDSIEEMPLCGGCRSGDGSPDCPMRLCAIDRGVEDCIECGQHGVCLNTERIEKMRTGAVGAGLIVKEGKGDRGELIERWTEELKTSWPSCILFIKELHKKPEKD</sequence>
<dbReference type="Pfam" id="PF12675">
    <property type="entry name" value="DUF3795"/>
    <property type="match status" value="1"/>
</dbReference>
<protein>
    <recommendedName>
        <fullName evidence="2">GON domain-containing protein</fullName>
    </recommendedName>
</protein>
<proteinExistence type="predicted"/>
<accession>X0UJ66</accession>
<name>X0UJ66_9ZZZZ</name>
<reference evidence="1" key="1">
    <citation type="journal article" date="2014" name="Front. Microbiol.">
        <title>High frequency of phylogenetically diverse reductive dehalogenase-homologous genes in deep subseafloor sedimentary metagenomes.</title>
        <authorList>
            <person name="Kawai M."/>
            <person name="Futagami T."/>
            <person name="Toyoda A."/>
            <person name="Takaki Y."/>
            <person name="Nishi S."/>
            <person name="Hori S."/>
            <person name="Arai W."/>
            <person name="Tsubouchi T."/>
            <person name="Morono Y."/>
            <person name="Uchiyama I."/>
            <person name="Ito T."/>
            <person name="Fujiyama A."/>
            <person name="Inagaki F."/>
            <person name="Takami H."/>
        </authorList>
    </citation>
    <scope>NUCLEOTIDE SEQUENCE</scope>
    <source>
        <strain evidence="1">Expedition CK06-06</strain>
    </source>
</reference>
<dbReference type="AlphaFoldDB" id="X0UJ66"/>
<comment type="caution">
    <text evidence="1">The sequence shown here is derived from an EMBL/GenBank/DDBJ whole genome shotgun (WGS) entry which is preliminary data.</text>
</comment>
<evidence type="ECO:0000313" key="1">
    <source>
        <dbReference type="EMBL" id="GAG00408.1"/>
    </source>
</evidence>
<organism evidence="1">
    <name type="scientific">marine sediment metagenome</name>
    <dbReference type="NCBI Taxonomy" id="412755"/>
    <lineage>
        <taxon>unclassified sequences</taxon>
        <taxon>metagenomes</taxon>
        <taxon>ecological metagenomes</taxon>
    </lineage>
</organism>
<dbReference type="InterPro" id="IPR024227">
    <property type="entry name" value="DUF3795"/>
</dbReference>
<evidence type="ECO:0008006" key="2">
    <source>
        <dbReference type="Google" id="ProtNLM"/>
    </source>
</evidence>
<gene>
    <name evidence="1" type="ORF">S01H1_41565</name>
</gene>
<dbReference type="EMBL" id="BARS01026370">
    <property type="protein sequence ID" value="GAG00408.1"/>
    <property type="molecule type" value="Genomic_DNA"/>
</dbReference>